<proteinExistence type="predicted"/>
<evidence type="ECO:0000313" key="3">
    <source>
        <dbReference type="Proteomes" id="UP000566711"/>
    </source>
</evidence>
<organism evidence="2 3">
    <name type="scientific">Rugamonas fusca</name>
    <dbReference type="NCBI Taxonomy" id="2758568"/>
    <lineage>
        <taxon>Bacteria</taxon>
        <taxon>Pseudomonadati</taxon>
        <taxon>Pseudomonadota</taxon>
        <taxon>Betaproteobacteria</taxon>
        <taxon>Burkholderiales</taxon>
        <taxon>Oxalobacteraceae</taxon>
        <taxon>Telluria group</taxon>
        <taxon>Rugamonas</taxon>
    </lineage>
</organism>
<reference evidence="2 3" key="1">
    <citation type="submission" date="2020-07" db="EMBL/GenBank/DDBJ databases">
        <title>Novel species isolated from subtropical streams in China.</title>
        <authorList>
            <person name="Lu H."/>
        </authorList>
    </citation>
    <scope>NUCLEOTIDE SEQUENCE [LARGE SCALE GENOMIC DNA]</scope>
    <source>
        <strain evidence="2 3">FT3S</strain>
    </source>
</reference>
<dbReference type="InterPro" id="IPR058548">
    <property type="entry name" value="MlaB-like_STAS"/>
</dbReference>
<dbReference type="Proteomes" id="UP000566711">
    <property type="component" value="Unassembled WGS sequence"/>
</dbReference>
<dbReference type="InterPro" id="IPR036513">
    <property type="entry name" value="STAS_dom_sf"/>
</dbReference>
<dbReference type="Gene3D" id="3.30.750.24">
    <property type="entry name" value="STAS domain"/>
    <property type="match status" value="1"/>
</dbReference>
<feature type="domain" description="STAS" evidence="1">
    <location>
        <begin position="13"/>
        <end position="105"/>
    </location>
</feature>
<dbReference type="PROSITE" id="PS50801">
    <property type="entry name" value="STAS"/>
    <property type="match status" value="1"/>
</dbReference>
<dbReference type="PANTHER" id="PTHR35849:SF2">
    <property type="entry name" value="BLR2341 PROTEIN"/>
    <property type="match status" value="1"/>
</dbReference>
<gene>
    <name evidence="2" type="ORF">H3H36_23525</name>
</gene>
<dbReference type="CDD" id="cd07043">
    <property type="entry name" value="STAS_anti-anti-sigma_factors"/>
    <property type="match status" value="1"/>
</dbReference>
<dbReference type="Pfam" id="PF13466">
    <property type="entry name" value="STAS_2"/>
    <property type="match status" value="1"/>
</dbReference>
<dbReference type="PANTHER" id="PTHR35849">
    <property type="entry name" value="BLR2341 PROTEIN"/>
    <property type="match status" value="1"/>
</dbReference>
<dbReference type="AlphaFoldDB" id="A0A7W2ELV5"/>
<keyword evidence="3" id="KW-1185">Reference proteome</keyword>
<evidence type="ECO:0000259" key="1">
    <source>
        <dbReference type="PROSITE" id="PS50801"/>
    </source>
</evidence>
<sequence length="105" mass="10995">MSASSATALPVRFAIAGELTIYRAADLKTQLLDALRQAALLEVDLSGVTELDTAGLQVLMLAKQVAAADGRELRLVGHSPAVVDVFEMLDLGGYFGDALLIHATA</sequence>
<dbReference type="InterPro" id="IPR052746">
    <property type="entry name" value="MlaB_ABC_Transporter"/>
</dbReference>
<accession>A0A7W2ELV5</accession>
<name>A0A7W2ELV5_9BURK</name>
<evidence type="ECO:0000313" key="2">
    <source>
        <dbReference type="EMBL" id="MBA5608325.1"/>
    </source>
</evidence>
<comment type="caution">
    <text evidence="2">The sequence shown here is derived from an EMBL/GenBank/DDBJ whole genome shotgun (WGS) entry which is preliminary data.</text>
</comment>
<dbReference type="RefSeq" id="WP_182220495.1">
    <property type="nucleotide sequence ID" value="NZ_JACEZS010000029.1"/>
</dbReference>
<dbReference type="SUPFAM" id="SSF52091">
    <property type="entry name" value="SpoIIaa-like"/>
    <property type="match status" value="1"/>
</dbReference>
<dbReference type="EMBL" id="JACEZS010000029">
    <property type="protein sequence ID" value="MBA5608325.1"/>
    <property type="molecule type" value="Genomic_DNA"/>
</dbReference>
<dbReference type="InterPro" id="IPR002645">
    <property type="entry name" value="STAS_dom"/>
</dbReference>
<protein>
    <submittedName>
        <fullName evidence="2">STAS domain-containing protein</fullName>
    </submittedName>
</protein>